<dbReference type="InterPro" id="IPR013783">
    <property type="entry name" value="Ig-like_fold"/>
</dbReference>
<dbReference type="SUPFAM" id="SSF50494">
    <property type="entry name" value="Trypsin-like serine proteases"/>
    <property type="match status" value="1"/>
</dbReference>
<evidence type="ECO:0000313" key="5">
    <source>
        <dbReference type="Proteomes" id="UP000037755"/>
    </source>
</evidence>
<dbReference type="OrthoDB" id="9342482at2"/>
<dbReference type="InterPro" id="IPR026444">
    <property type="entry name" value="Secre_tail"/>
</dbReference>
<gene>
    <name evidence="4" type="ORF">AM493_11120</name>
</gene>
<reference evidence="4 5" key="1">
    <citation type="submission" date="2015-08" db="EMBL/GenBank/DDBJ databases">
        <title>Whole genome sequence of Flavobacterium akiainvivens IK-1T, from decaying Wikstroemia oahuensis, an endemic Hawaiian shrub.</title>
        <authorList>
            <person name="Wan X."/>
            <person name="Hou S."/>
            <person name="Saito J."/>
            <person name="Donachie S."/>
        </authorList>
    </citation>
    <scope>NUCLEOTIDE SEQUENCE [LARGE SCALE GENOMIC DNA]</scope>
    <source>
        <strain evidence="4 5">IK-1</strain>
    </source>
</reference>
<dbReference type="AlphaFoldDB" id="A0A0N0RQR4"/>
<dbReference type="RefSeq" id="WP_054408117.1">
    <property type="nucleotide sequence ID" value="NZ_FOYA01000001.1"/>
</dbReference>
<dbReference type="InterPro" id="IPR043504">
    <property type="entry name" value="Peptidase_S1_PA_chymotrypsin"/>
</dbReference>
<evidence type="ECO:0000259" key="3">
    <source>
        <dbReference type="Pfam" id="PF18962"/>
    </source>
</evidence>
<dbReference type="PANTHER" id="PTHR36234:SF5">
    <property type="entry name" value="LYSYL ENDOPEPTIDASE"/>
    <property type="match status" value="1"/>
</dbReference>
<dbReference type="NCBIfam" id="TIGR04183">
    <property type="entry name" value="Por_Secre_tail"/>
    <property type="match status" value="1"/>
</dbReference>
<sequence length="750" mass="82183">MNFKFTLLLLVCALSGFAQVTNERSPQSFKLKNLAEVNPISMPGFDLEAIKKEDAINDIGKDKPWRFGYEFLVDHNLGNSGTWTTLDNGDRIWRIRYTSEGAKTLNFLFSDFYLPEGATVYLYNNNHTDVLGAYDARQNNPERTLGTWLVQGCDIYIEYYEPAAVAGQGRLEIFKVVHGYRTQADMIQKSPDDDLNASGSCNYDVDCYIEDIEAYKEVNKKAVALIVVNNSGFCTGSLVNNTANDGTPYFLTANHCYSNPSQWAFRFNWISPNPVCAATTPSTNNAPNYYQTLSGAMLRARREQSDFCLLEITADIPAEWDLVYAGWDRSTTAPESVFGIHHPSGDIMKTCRDYGPLSTETYMWRIDDWDLGVTEGGSSGSPLYDNYGRLRGQLFGGNAACVGTTDNNQFDAYGRFDVSWDAGNNSSQRLKEWLDPNNTGQTTLDYYPPAVVYAVDARGSLFNTGLDECTGIFEPQVRITNKGTVTLTSATISYQLNNGATATYNWTGSLATGESDEVTLPEFAAANGDNTFSITITQPNGTTDENPADNTSSKQFEVNIYETQTVTFTLVTDGYGYETSWELTNDAGTAIESGDGYESNGQYTETFDLPEGCYTLTIFDEAEDGICCLYGNGSYELALEDGTIIATGGSFGAEEAVGFALKDDLSTGSHTLQNAVTVYPNPSNGIYTIAVNNGMQPEYTVYSLLGQELTTGKINGNGSFNLGSAANGVYLLKLQDKATGATATFKLIKE</sequence>
<dbReference type="STRING" id="1202724.AM493_11120"/>
<organism evidence="4 5">
    <name type="scientific">Flavobacterium akiainvivens</name>
    <dbReference type="NCBI Taxonomy" id="1202724"/>
    <lineage>
        <taxon>Bacteria</taxon>
        <taxon>Pseudomonadati</taxon>
        <taxon>Bacteroidota</taxon>
        <taxon>Flavobacteriia</taxon>
        <taxon>Flavobacteriales</taxon>
        <taxon>Flavobacteriaceae</taxon>
        <taxon>Flavobacterium</taxon>
    </lineage>
</organism>
<dbReference type="InterPro" id="IPR009003">
    <property type="entry name" value="Peptidase_S1_PA"/>
</dbReference>
<feature type="domain" description="Secretion system C-terminal sorting" evidence="3">
    <location>
        <begin position="678"/>
        <end position="740"/>
    </location>
</feature>
<evidence type="ECO:0000256" key="2">
    <source>
        <dbReference type="SAM" id="SignalP"/>
    </source>
</evidence>
<dbReference type="Pfam" id="PF18962">
    <property type="entry name" value="Por_Secre_tail"/>
    <property type="match status" value="1"/>
</dbReference>
<evidence type="ECO:0000256" key="1">
    <source>
        <dbReference type="ARBA" id="ARBA00022729"/>
    </source>
</evidence>
<feature type="signal peptide" evidence="2">
    <location>
        <begin position="1"/>
        <end position="20"/>
    </location>
</feature>
<dbReference type="Proteomes" id="UP000037755">
    <property type="component" value="Unassembled WGS sequence"/>
</dbReference>
<proteinExistence type="predicted"/>
<dbReference type="PATRIC" id="fig|1202724.3.peg.2309"/>
<keyword evidence="5" id="KW-1185">Reference proteome</keyword>
<dbReference type="Gene3D" id="2.60.40.10">
    <property type="entry name" value="Immunoglobulins"/>
    <property type="match status" value="1"/>
</dbReference>
<evidence type="ECO:0000313" key="4">
    <source>
        <dbReference type="EMBL" id="KOS06522.1"/>
    </source>
</evidence>
<name>A0A0N0RQR4_9FLAO</name>
<dbReference type="Gene3D" id="2.40.10.10">
    <property type="entry name" value="Trypsin-like serine proteases"/>
    <property type="match status" value="2"/>
</dbReference>
<dbReference type="EMBL" id="LIYD01000005">
    <property type="protein sequence ID" value="KOS06522.1"/>
    <property type="molecule type" value="Genomic_DNA"/>
</dbReference>
<keyword evidence="1 2" id="KW-0732">Signal</keyword>
<comment type="caution">
    <text evidence="4">The sequence shown here is derived from an EMBL/GenBank/DDBJ whole genome shotgun (WGS) entry which is preliminary data.</text>
</comment>
<accession>A0A0N0RQR4</accession>
<dbReference type="PANTHER" id="PTHR36234">
    <property type="entry name" value="LYSYL ENDOPEPTIDASE"/>
    <property type="match status" value="1"/>
</dbReference>
<feature type="chain" id="PRO_5005857712" description="Secretion system C-terminal sorting domain-containing protein" evidence="2">
    <location>
        <begin position="21"/>
        <end position="750"/>
    </location>
</feature>
<protein>
    <recommendedName>
        <fullName evidence="3">Secretion system C-terminal sorting domain-containing protein</fullName>
    </recommendedName>
</protein>